<sequence length="176" mass="18400">MVPGWAVSGVAALVGIAAGLVLAVPIRDQRARREQAATAAFAALPSYRVLIGAALSLVELLVWRSVRDKSGQSAGDNSGSGDPDELARPVVYAARALAFQPAPVYQPADAVVTAAREVARVVVEIRSTTRPGPGGAVDLRVADRHAAAVAELRDARDRFVTVCRVALGVEQGSRRI</sequence>
<keyword evidence="1" id="KW-0812">Transmembrane</keyword>
<proteinExistence type="predicted"/>
<dbReference type="Proteomes" id="UP000295680">
    <property type="component" value="Unassembled WGS sequence"/>
</dbReference>
<dbReference type="EMBL" id="SLWS01000007">
    <property type="protein sequence ID" value="TCO55742.1"/>
    <property type="molecule type" value="Genomic_DNA"/>
</dbReference>
<dbReference type="AlphaFoldDB" id="A0A4R2JCJ5"/>
<evidence type="ECO:0000313" key="3">
    <source>
        <dbReference type="Proteomes" id="UP000295680"/>
    </source>
</evidence>
<gene>
    <name evidence="2" type="ORF">EV192_107165</name>
</gene>
<organism evidence="2 3">
    <name type="scientific">Actinocrispum wychmicini</name>
    <dbReference type="NCBI Taxonomy" id="1213861"/>
    <lineage>
        <taxon>Bacteria</taxon>
        <taxon>Bacillati</taxon>
        <taxon>Actinomycetota</taxon>
        <taxon>Actinomycetes</taxon>
        <taxon>Pseudonocardiales</taxon>
        <taxon>Pseudonocardiaceae</taxon>
        <taxon>Actinocrispum</taxon>
    </lineage>
</organism>
<reference evidence="2 3" key="1">
    <citation type="submission" date="2019-03" db="EMBL/GenBank/DDBJ databases">
        <title>Genomic Encyclopedia of Type Strains, Phase IV (KMG-IV): sequencing the most valuable type-strain genomes for metagenomic binning, comparative biology and taxonomic classification.</title>
        <authorList>
            <person name="Goeker M."/>
        </authorList>
    </citation>
    <scope>NUCLEOTIDE SEQUENCE [LARGE SCALE GENOMIC DNA]</scope>
    <source>
        <strain evidence="2 3">DSM 45934</strain>
    </source>
</reference>
<comment type="caution">
    <text evidence="2">The sequence shown here is derived from an EMBL/GenBank/DDBJ whole genome shotgun (WGS) entry which is preliminary data.</text>
</comment>
<keyword evidence="1" id="KW-0472">Membrane</keyword>
<feature type="transmembrane region" description="Helical" evidence="1">
    <location>
        <begin position="6"/>
        <end position="26"/>
    </location>
</feature>
<keyword evidence="3" id="KW-1185">Reference proteome</keyword>
<protein>
    <submittedName>
        <fullName evidence="2">Uncharacterized protein</fullName>
    </submittedName>
</protein>
<keyword evidence="1" id="KW-1133">Transmembrane helix</keyword>
<evidence type="ECO:0000313" key="2">
    <source>
        <dbReference type="EMBL" id="TCO55742.1"/>
    </source>
</evidence>
<accession>A0A4R2JCJ5</accession>
<name>A0A4R2JCJ5_9PSEU</name>
<evidence type="ECO:0000256" key="1">
    <source>
        <dbReference type="SAM" id="Phobius"/>
    </source>
</evidence>